<keyword evidence="8 10" id="KW-0234">DNA repair</keyword>
<dbReference type="HAMAP" id="MF_01588">
    <property type="entry name" value="DNA_ligase_A"/>
    <property type="match status" value="1"/>
</dbReference>
<dbReference type="InterPro" id="IPR041663">
    <property type="entry name" value="DisA/LigA_HHH"/>
</dbReference>
<gene>
    <name evidence="10" type="primary">ligA</name>
    <name evidence="13" type="ORF">MCSF7_01166</name>
</gene>
<organism evidence="13 14">
    <name type="scientific">Mycoplasmopsis columbina SF7</name>
    <dbReference type="NCBI Taxonomy" id="1037410"/>
    <lineage>
        <taxon>Bacteria</taxon>
        <taxon>Bacillati</taxon>
        <taxon>Mycoplasmatota</taxon>
        <taxon>Mycoplasmoidales</taxon>
        <taxon>Metamycoplasmataceae</taxon>
        <taxon>Mycoplasmopsis</taxon>
    </lineage>
</organism>
<dbReference type="PROSITE" id="PS01056">
    <property type="entry name" value="DNA_LIGASE_N2"/>
    <property type="match status" value="1"/>
</dbReference>
<dbReference type="GO" id="GO:0006260">
    <property type="term" value="P:DNA replication"/>
    <property type="evidence" value="ECO:0007669"/>
    <property type="project" value="UniProtKB-KW"/>
</dbReference>
<evidence type="ECO:0000256" key="9">
    <source>
        <dbReference type="ARBA" id="ARBA00034005"/>
    </source>
</evidence>
<dbReference type="InterPro" id="IPR010994">
    <property type="entry name" value="RuvA_2-like"/>
</dbReference>
<sequence>MKQNNSQNFSIKEKINHLVEQINQWNKEYFLDNNPSVSDLIYDQTLLELEQLENTYPEFISPLSPTQNVGGFIDNKFTKVEHKYPMLSLNKAYSYDEILKFISNLEKIVPLEQIQFSLEPKIDGLSVALHYQNGYLVQALTRGDGSVGEDITENVKTIISIPKVIDLVDKIEIRGEVFLAKEKFEAINKDLKNKGEKEFANPRNAASGTLRQLNAQIVKDRELSAYLYEIVEPENYNLTTQYEVINYLKKLNFPTNELSKVVDVEELEDEIENFAEIKNKLPYDADGLVIKLNNLTYWSKLGKTAKFPKHSIAFKYEVEQAQSKILAISPTVGRTGKITYVAALEPVELNQTTVRNATLHNYNFIKSLNIDIGDKVNIIKAGEIIPKIISTVNLKNHTNYEKVLTCPSCNSILVEYEDNVDQFCTNKLCKEIVINSLYHFASRKSLNIVGLGLNTIKDLYEINLLKTIEDIFELEKHVEIMKNLPRYAELKVSNLITNINKSKITPFYKVLFAIGIKHLGERAAKLFSQEYNNFGEMLVDPLLTKMQNIPNIGPKILESVSEYLQDTTNHQLLYKLDKLMTYEIAKKIQISSLLNNLNFVITGKLTNSRNYYVDLIEKHGGKILSFVNKKTNYLIAGEDVGSKLTKAQELEVKIINEEEFNQLLNSLGEK</sequence>
<dbReference type="InterPro" id="IPR018239">
    <property type="entry name" value="DNA_ligase_AS"/>
</dbReference>
<evidence type="ECO:0000256" key="10">
    <source>
        <dbReference type="HAMAP-Rule" id="MF_01588"/>
    </source>
</evidence>
<keyword evidence="5 10" id="KW-0862">Zinc</keyword>
<feature type="binding site" evidence="10">
    <location>
        <position position="119"/>
    </location>
    <ligand>
        <name>NAD(+)</name>
        <dbReference type="ChEBI" id="CHEBI:57540"/>
    </ligand>
</feature>
<evidence type="ECO:0000259" key="12">
    <source>
        <dbReference type="PROSITE" id="PS50172"/>
    </source>
</evidence>
<dbReference type="InterPro" id="IPR036420">
    <property type="entry name" value="BRCT_dom_sf"/>
</dbReference>
<keyword evidence="2 10" id="KW-0235">DNA replication</keyword>
<comment type="similarity">
    <text evidence="10">Belongs to the NAD-dependent DNA ligase family. LigA subfamily.</text>
</comment>
<dbReference type="GO" id="GO:0005829">
    <property type="term" value="C:cytosol"/>
    <property type="evidence" value="ECO:0007669"/>
    <property type="project" value="TreeGrafter"/>
</dbReference>
<dbReference type="PROSITE" id="PS50172">
    <property type="entry name" value="BRCT"/>
    <property type="match status" value="1"/>
</dbReference>
<keyword evidence="6 10" id="KW-0460">Magnesium</keyword>
<keyword evidence="4 10" id="KW-0227">DNA damage</keyword>
<dbReference type="RefSeq" id="WP_006608639.1">
    <property type="nucleotide sequence ID" value="NZ_AFXA01000011.1"/>
</dbReference>
<dbReference type="eggNOG" id="COG0272">
    <property type="taxonomic scope" value="Bacteria"/>
</dbReference>
<dbReference type="InterPro" id="IPR033136">
    <property type="entry name" value="DNA_ligase_CS"/>
</dbReference>
<dbReference type="Gene3D" id="3.30.470.30">
    <property type="entry name" value="DNA ligase/mRNA capping enzyme"/>
    <property type="match status" value="1"/>
</dbReference>
<dbReference type="InterPro" id="IPR004149">
    <property type="entry name" value="Znf_DNAligase_C4"/>
</dbReference>
<comment type="function">
    <text evidence="10">DNA ligase that catalyzes the formation of phosphodiester linkages between 5'-phosphoryl and 3'-hydroxyl groups in double-stranded DNA using NAD as a coenzyme and as the energy source for the reaction. It is essential for DNA replication and repair of damaged DNA.</text>
</comment>
<dbReference type="Pfam" id="PF12826">
    <property type="entry name" value="HHH_2"/>
    <property type="match status" value="1"/>
</dbReference>
<dbReference type="SMART" id="SM00292">
    <property type="entry name" value="BRCT"/>
    <property type="match status" value="1"/>
</dbReference>
<dbReference type="AlphaFoldDB" id="F9UK22"/>
<dbReference type="Proteomes" id="UP000004978">
    <property type="component" value="Unassembled WGS sequence"/>
</dbReference>
<evidence type="ECO:0000256" key="1">
    <source>
        <dbReference type="ARBA" id="ARBA00022598"/>
    </source>
</evidence>
<dbReference type="Gene3D" id="3.40.50.10190">
    <property type="entry name" value="BRCT domain"/>
    <property type="match status" value="1"/>
</dbReference>
<dbReference type="SUPFAM" id="SSF56091">
    <property type="entry name" value="DNA ligase/mRNA capping enzyme, catalytic domain"/>
    <property type="match status" value="1"/>
</dbReference>
<dbReference type="InterPro" id="IPR004150">
    <property type="entry name" value="NAD_DNA_ligase_OB"/>
</dbReference>
<evidence type="ECO:0000256" key="11">
    <source>
        <dbReference type="RuleBase" id="RU000618"/>
    </source>
</evidence>
<dbReference type="CDD" id="cd00114">
    <property type="entry name" value="LIGANc"/>
    <property type="match status" value="1"/>
</dbReference>
<comment type="cofactor">
    <cofactor evidence="10">
        <name>Mg(2+)</name>
        <dbReference type="ChEBI" id="CHEBI:18420"/>
    </cofactor>
    <cofactor evidence="10">
        <name>Mn(2+)</name>
        <dbReference type="ChEBI" id="CHEBI:29035"/>
    </cofactor>
</comment>
<dbReference type="Pfam" id="PF03119">
    <property type="entry name" value="DNA_ligase_ZBD"/>
    <property type="match status" value="1"/>
</dbReference>
<evidence type="ECO:0000256" key="3">
    <source>
        <dbReference type="ARBA" id="ARBA00022723"/>
    </source>
</evidence>
<dbReference type="GO" id="GO:0003911">
    <property type="term" value="F:DNA ligase (NAD+) activity"/>
    <property type="evidence" value="ECO:0007669"/>
    <property type="project" value="UniProtKB-UniRule"/>
</dbReference>
<dbReference type="Pfam" id="PF00533">
    <property type="entry name" value="BRCT"/>
    <property type="match status" value="1"/>
</dbReference>
<dbReference type="InterPro" id="IPR012340">
    <property type="entry name" value="NA-bd_OB-fold"/>
</dbReference>
<keyword evidence="7 10" id="KW-0520">NAD</keyword>
<dbReference type="PANTHER" id="PTHR23389">
    <property type="entry name" value="CHROMOSOME TRANSMISSION FIDELITY FACTOR 18"/>
    <property type="match status" value="1"/>
</dbReference>
<dbReference type="Pfam" id="PF03120">
    <property type="entry name" value="OB_DNA_ligase"/>
    <property type="match status" value="1"/>
</dbReference>
<name>F9UK22_9BACT</name>
<dbReference type="SUPFAM" id="SSF47781">
    <property type="entry name" value="RuvA domain 2-like"/>
    <property type="match status" value="1"/>
</dbReference>
<dbReference type="InterPro" id="IPR013839">
    <property type="entry name" value="DNAligase_adenylation"/>
</dbReference>
<evidence type="ECO:0000313" key="13">
    <source>
        <dbReference type="EMBL" id="EGV00027.1"/>
    </source>
</evidence>
<dbReference type="Pfam" id="PF01653">
    <property type="entry name" value="DNA_ligase_aden"/>
    <property type="match status" value="1"/>
</dbReference>
<dbReference type="InterPro" id="IPR001679">
    <property type="entry name" value="DNA_ligase"/>
</dbReference>
<evidence type="ECO:0000256" key="2">
    <source>
        <dbReference type="ARBA" id="ARBA00022705"/>
    </source>
</evidence>
<feature type="binding site" evidence="10">
    <location>
        <position position="315"/>
    </location>
    <ligand>
        <name>NAD(+)</name>
        <dbReference type="ChEBI" id="CHEBI:57540"/>
    </ligand>
</feature>
<dbReference type="Gene3D" id="1.10.150.20">
    <property type="entry name" value="5' to 3' exonuclease, C-terminal subdomain"/>
    <property type="match status" value="2"/>
</dbReference>
<feature type="binding site" evidence="10">
    <location>
        <position position="142"/>
    </location>
    <ligand>
        <name>NAD(+)</name>
        <dbReference type="ChEBI" id="CHEBI:57540"/>
    </ligand>
</feature>
<feature type="binding site" evidence="10">
    <location>
        <begin position="39"/>
        <end position="43"/>
    </location>
    <ligand>
        <name>NAD(+)</name>
        <dbReference type="ChEBI" id="CHEBI:57540"/>
    </ligand>
</feature>
<dbReference type="Gene3D" id="1.10.287.610">
    <property type="entry name" value="Helix hairpin bin"/>
    <property type="match status" value="1"/>
</dbReference>
<evidence type="ECO:0000256" key="7">
    <source>
        <dbReference type="ARBA" id="ARBA00023027"/>
    </source>
</evidence>
<dbReference type="STRING" id="1037410.MCSF7_01166"/>
<feature type="binding site" evidence="10">
    <location>
        <position position="429"/>
    </location>
    <ligand>
        <name>Zn(2+)</name>
        <dbReference type="ChEBI" id="CHEBI:29105"/>
    </ligand>
</feature>
<dbReference type="PROSITE" id="PS01055">
    <property type="entry name" value="DNA_LIGASE_N1"/>
    <property type="match status" value="1"/>
</dbReference>
<feature type="binding site" evidence="10">
    <location>
        <position position="424"/>
    </location>
    <ligand>
        <name>Zn(2+)</name>
        <dbReference type="ChEBI" id="CHEBI:29105"/>
    </ligand>
</feature>
<feature type="binding site" evidence="10">
    <location>
        <position position="291"/>
    </location>
    <ligand>
        <name>NAD(+)</name>
        <dbReference type="ChEBI" id="CHEBI:57540"/>
    </ligand>
</feature>
<dbReference type="SUPFAM" id="SSF50249">
    <property type="entry name" value="Nucleic acid-binding proteins"/>
    <property type="match status" value="1"/>
</dbReference>
<evidence type="ECO:0000313" key="14">
    <source>
        <dbReference type="Proteomes" id="UP000004978"/>
    </source>
</evidence>
<dbReference type="InterPro" id="IPR013840">
    <property type="entry name" value="DNAligase_N"/>
</dbReference>
<feature type="binding site" evidence="10">
    <location>
        <position position="406"/>
    </location>
    <ligand>
        <name>Zn(2+)</name>
        <dbReference type="ChEBI" id="CHEBI:29105"/>
    </ligand>
</feature>
<feature type="domain" description="BRCT" evidence="12">
    <location>
        <begin position="589"/>
        <end position="658"/>
    </location>
</feature>
<dbReference type="NCBIfam" id="NF005932">
    <property type="entry name" value="PRK07956.1"/>
    <property type="match status" value="1"/>
</dbReference>
<evidence type="ECO:0000256" key="4">
    <source>
        <dbReference type="ARBA" id="ARBA00022763"/>
    </source>
</evidence>
<dbReference type="GO" id="GO:0046872">
    <property type="term" value="F:metal ion binding"/>
    <property type="evidence" value="ECO:0007669"/>
    <property type="project" value="UniProtKB-KW"/>
</dbReference>
<dbReference type="PIRSF" id="PIRSF001604">
    <property type="entry name" value="LigA"/>
    <property type="match status" value="1"/>
</dbReference>
<keyword evidence="3 10" id="KW-0479">Metal-binding</keyword>
<dbReference type="EC" id="6.5.1.2" evidence="10 11"/>
<keyword evidence="14" id="KW-1185">Reference proteome</keyword>
<dbReference type="InterPro" id="IPR001357">
    <property type="entry name" value="BRCT_dom"/>
</dbReference>
<evidence type="ECO:0000256" key="5">
    <source>
        <dbReference type="ARBA" id="ARBA00022833"/>
    </source>
</evidence>
<evidence type="ECO:0000256" key="6">
    <source>
        <dbReference type="ARBA" id="ARBA00022842"/>
    </source>
</evidence>
<evidence type="ECO:0000256" key="8">
    <source>
        <dbReference type="ARBA" id="ARBA00023204"/>
    </source>
</evidence>
<dbReference type="SUPFAM" id="SSF52113">
    <property type="entry name" value="BRCT domain"/>
    <property type="match status" value="1"/>
</dbReference>
<comment type="catalytic activity">
    <reaction evidence="9 10 11">
        <text>NAD(+) + (deoxyribonucleotide)n-3'-hydroxyl + 5'-phospho-(deoxyribonucleotide)m = (deoxyribonucleotide)n+m + AMP + beta-nicotinamide D-nucleotide.</text>
        <dbReference type="EC" id="6.5.1.2"/>
    </reaction>
</comment>
<feature type="binding site" evidence="10">
    <location>
        <begin position="88"/>
        <end position="89"/>
    </location>
    <ligand>
        <name>NAD(+)</name>
        <dbReference type="ChEBI" id="CHEBI:57540"/>
    </ligand>
</feature>
<dbReference type="EMBL" id="AFXA01000011">
    <property type="protein sequence ID" value="EGV00027.1"/>
    <property type="molecule type" value="Genomic_DNA"/>
</dbReference>
<comment type="caution">
    <text evidence="13">The sequence shown here is derived from an EMBL/GenBank/DDBJ whole genome shotgun (WGS) entry which is preliminary data.</text>
</comment>
<dbReference type="PANTHER" id="PTHR23389:SF9">
    <property type="entry name" value="DNA LIGASE"/>
    <property type="match status" value="1"/>
</dbReference>
<feature type="binding site" evidence="10">
    <location>
        <position position="409"/>
    </location>
    <ligand>
        <name>Zn(2+)</name>
        <dbReference type="ChEBI" id="CHEBI:29105"/>
    </ligand>
</feature>
<feature type="active site" description="N6-AMP-lysine intermediate" evidence="10">
    <location>
        <position position="121"/>
    </location>
</feature>
<reference evidence="13 14" key="1">
    <citation type="journal article" date="2013" name="Genome Announc.">
        <title>Genome Sequence of Mycoplasma columbinum Strain SF7.</title>
        <authorList>
            <person name="Guo Z."/>
            <person name="Xu X."/>
            <person name="Zheng Q."/>
            <person name="Li T."/>
            <person name="Kuang S."/>
            <person name="Zhang Z."/>
            <person name="Chen Y."/>
            <person name="Lu X."/>
            <person name="Zhou R."/>
            <person name="Bi D."/>
            <person name="Jin H."/>
        </authorList>
    </citation>
    <scope>NUCLEOTIDE SEQUENCE [LARGE SCALE GENOMIC DNA]</scope>
    <source>
        <strain evidence="13 14">SF7</strain>
    </source>
</reference>
<keyword evidence="10" id="KW-0464">Manganese</keyword>
<proteinExistence type="inferred from homology"/>
<dbReference type="CDD" id="cd17748">
    <property type="entry name" value="BRCT_DNA_ligase_like"/>
    <property type="match status" value="1"/>
</dbReference>
<keyword evidence="1 10" id="KW-0436">Ligase</keyword>
<dbReference type="SMART" id="SM00532">
    <property type="entry name" value="LIGANc"/>
    <property type="match status" value="1"/>
</dbReference>
<dbReference type="NCBIfam" id="TIGR00575">
    <property type="entry name" value="dnlj"/>
    <property type="match status" value="1"/>
</dbReference>
<accession>F9UK22</accession>
<dbReference type="GO" id="GO:0006281">
    <property type="term" value="P:DNA repair"/>
    <property type="evidence" value="ECO:0007669"/>
    <property type="project" value="UniProtKB-KW"/>
</dbReference>
<feature type="binding site" evidence="10">
    <location>
        <position position="176"/>
    </location>
    <ligand>
        <name>NAD(+)</name>
        <dbReference type="ChEBI" id="CHEBI:57540"/>
    </ligand>
</feature>
<dbReference type="Gene3D" id="2.40.50.140">
    <property type="entry name" value="Nucleic acid-binding proteins"/>
    <property type="match status" value="1"/>
</dbReference>
<protein>
    <recommendedName>
        <fullName evidence="10 11">DNA ligase</fullName>
        <ecNumber evidence="10 11">6.5.1.2</ecNumber>
    </recommendedName>
    <alternativeName>
        <fullName evidence="10">Polydeoxyribonucleotide synthase [NAD(+)]</fullName>
    </alternativeName>
</protein>